<keyword evidence="2" id="KW-1185">Reference proteome</keyword>
<evidence type="ECO:0000313" key="2">
    <source>
        <dbReference type="Proteomes" id="UP001151760"/>
    </source>
</evidence>
<gene>
    <name evidence="1" type="ORF">Tco_0891628</name>
</gene>
<sequence length="124" mass="14569">MIVQIKQKECKLLGDRQRSYDVVSKRPLDFKLVIQVMLKPKWETRFAYRLELTSTVEQGSSTFHAIQSKVRVYLTSLWQFSCLMNDTLMLNSTFVDGTVEILDVEITKLRKSRIPIIKVRMELQ</sequence>
<protein>
    <submittedName>
        <fullName evidence="1">Uncharacterized protein</fullName>
    </submittedName>
</protein>
<reference evidence="1" key="2">
    <citation type="submission" date="2022-01" db="EMBL/GenBank/DDBJ databases">
        <authorList>
            <person name="Yamashiro T."/>
            <person name="Shiraishi A."/>
            <person name="Satake H."/>
            <person name="Nakayama K."/>
        </authorList>
    </citation>
    <scope>NUCLEOTIDE SEQUENCE</scope>
</reference>
<evidence type="ECO:0000313" key="1">
    <source>
        <dbReference type="EMBL" id="GJT21691.1"/>
    </source>
</evidence>
<reference evidence="1" key="1">
    <citation type="journal article" date="2022" name="Int. J. Mol. Sci.">
        <title>Draft Genome of Tanacetum Coccineum: Genomic Comparison of Closely Related Tanacetum-Family Plants.</title>
        <authorList>
            <person name="Yamashiro T."/>
            <person name="Shiraishi A."/>
            <person name="Nakayama K."/>
            <person name="Satake H."/>
        </authorList>
    </citation>
    <scope>NUCLEOTIDE SEQUENCE</scope>
</reference>
<organism evidence="1 2">
    <name type="scientific">Tanacetum coccineum</name>
    <dbReference type="NCBI Taxonomy" id="301880"/>
    <lineage>
        <taxon>Eukaryota</taxon>
        <taxon>Viridiplantae</taxon>
        <taxon>Streptophyta</taxon>
        <taxon>Embryophyta</taxon>
        <taxon>Tracheophyta</taxon>
        <taxon>Spermatophyta</taxon>
        <taxon>Magnoliopsida</taxon>
        <taxon>eudicotyledons</taxon>
        <taxon>Gunneridae</taxon>
        <taxon>Pentapetalae</taxon>
        <taxon>asterids</taxon>
        <taxon>campanulids</taxon>
        <taxon>Asterales</taxon>
        <taxon>Asteraceae</taxon>
        <taxon>Asteroideae</taxon>
        <taxon>Anthemideae</taxon>
        <taxon>Anthemidinae</taxon>
        <taxon>Tanacetum</taxon>
    </lineage>
</organism>
<dbReference type="EMBL" id="BQNB010013909">
    <property type="protein sequence ID" value="GJT21691.1"/>
    <property type="molecule type" value="Genomic_DNA"/>
</dbReference>
<accession>A0ABQ5C6U7</accession>
<name>A0ABQ5C6U7_9ASTR</name>
<proteinExistence type="predicted"/>
<dbReference type="Proteomes" id="UP001151760">
    <property type="component" value="Unassembled WGS sequence"/>
</dbReference>
<comment type="caution">
    <text evidence="1">The sequence shown here is derived from an EMBL/GenBank/DDBJ whole genome shotgun (WGS) entry which is preliminary data.</text>
</comment>